<dbReference type="EMBL" id="HBIN01009825">
    <property type="protein sequence ID" value="CAE0437076.1"/>
    <property type="molecule type" value="Transcribed_RNA"/>
</dbReference>
<evidence type="ECO:0000313" key="1">
    <source>
        <dbReference type="EMBL" id="CAE0437074.1"/>
    </source>
</evidence>
<dbReference type="InterPro" id="IPR029063">
    <property type="entry name" value="SAM-dependent_MTases_sf"/>
</dbReference>
<evidence type="ECO:0000313" key="3">
    <source>
        <dbReference type="EMBL" id="CAE0437076.1"/>
    </source>
</evidence>
<organism evidence="2">
    <name type="scientific">Aplanochytrium stocchinoi</name>
    <dbReference type="NCBI Taxonomy" id="215587"/>
    <lineage>
        <taxon>Eukaryota</taxon>
        <taxon>Sar</taxon>
        <taxon>Stramenopiles</taxon>
        <taxon>Bigyra</taxon>
        <taxon>Labyrinthulomycetes</taxon>
        <taxon>Thraustochytrida</taxon>
        <taxon>Thraustochytriidae</taxon>
        <taxon>Aplanochytrium</taxon>
    </lineage>
</organism>
<dbReference type="EMBL" id="HBIN01009824">
    <property type="protein sequence ID" value="CAE0437075.1"/>
    <property type="molecule type" value="Transcribed_RNA"/>
</dbReference>
<gene>
    <name evidence="1" type="ORF">ASTO00021_LOCUS7316</name>
    <name evidence="2" type="ORF">ASTO00021_LOCUS7317</name>
    <name evidence="3" type="ORF">ASTO00021_LOCUS7318</name>
</gene>
<dbReference type="Gene3D" id="3.40.50.150">
    <property type="entry name" value="Vaccinia Virus protein VP39"/>
    <property type="match status" value="1"/>
</dbReference>
<dbReference type="AlphaFoldDB" id="A0A6S8BUZ9"/>
<accession>A0A6S8BUZ9</accession>
<name>A0A6S8BUZ9_9STRA</name>
<proteinExistence type="predicted"/>
<sequence>MILIIDLNGLALKLGNLNYFHVCFVYCRCHDLHENLLLSIHSTLKAGGIALITFSHHIPGLELQDLSFFEKAKKMGFQSKFIKTFTGQAMWSDKMVQLYLYSLEKP</sequence>
<protein>
    <submittedName>
        <fullName evidence="2">Uncharacterized protein</fullName>
    </submittedName>
</protein>
<evidence type="ECO:0000313" key="2">
    <source>
        <dbReference type="EMBL" id="CAE0437075.1"/>
    </source>
</evidence>
<dbReference type="EMBL" id="HBIN01009823">
    <property type="protein sequence ID" value="CAE0437074.1"/>
    <property type="molecule type" value="Transcribed_RNA"/>
</dbReference>
<reference evidence="2" key="1">
    <citation type="submission" date="2021-01" db="EMBL/GenBank/DDBJ databases">
        <authorList>
            <person name="Corre E."/>
            <person name="Pelletier E."/>
            <person name="Niang G."/>
            <person name="Scheremetjew M."/>
            <person name="Finn R."/>
            <person name="Kale V."/>
            <person name="Holt S."/>
            <person name="Cochrane G."/>
            <person name="Meng A."/>
            <person name="Brown T."/>
            <person name="Cohen L."/>
        </authorList>
    </citation>
    <scope>NUCLEOTIDE SEQUENCE</scope>
    <source>
        <strain evidence="2">GSBS06</strain>
    </source>
</reference>